<evidence type="ECO:0000313" key="3">
    <source>
        <dbReference type="Proteomes" id="UP001055307"/>
    </source>
</evidence>
<keyword evidence="3" id="KW-1185">Reference proteome</keyword>
<keyword evidence="1" id="KW-0732">Signal</keyword>
<accession>A0AAV4Z297</accession>
<dbReference type="RefSeq" id="WP_147830623.1">
    <property type="nucleotide sequence ID" value="NZ_BPQF01000003.1"/>
</dbReference>
<dbReference type="EMBL" id="BPQF01000003">
    <property type="protein sequence ID" value="GJD38070.1"/>
    <property type="molecule type" value="Genomic_DNA"/>
</dbReference>
<evidence type="ECO:0000256" key="1">
    <source>
        <dbReference type="SAM" id="SignalP"/>
    </source>
</evidence>
<comment type="caution">
    <text evidence="2">The sequence shown here is derived from an EMBL/GenBank/DDBJ whole genome shotgun (WGS) entry which is preliminary data.</text>
</comment>
<feature type="chain" id="PRO_5043539998" evidence="1">
    <location>
        <begin position="24"/>
        <end position="70"/>
    </location>
</feature>
<feature type="signal peptide" evidence="1">
    <location>
        <begin position="1"/>
        <end position="23"/>
    </location>
</feature>
<name>A0AAV4Z297_9HYPH</name>
<proteinExistence type="predicted"/>
<dbReference type="Proteomes" id="UP001055307">
    <property type="component" value="Unassembled WGS sequence"/>
</dbReference>
<sequence>MRHTPITAAFLACTMLVATPALAITVTNQDKGEHTLMVDKGEAQATQKLAAGASAEIECKEGCELRVTGS</sequence>
<protein>
    <submittedName>
        <fullName evidence="2">Uncharacterized protein</fullName>
    </submittedName>
</protein>
<dbReference type="AlphaFoldDB" id="A0AAV4Z297"/>
<gene>
    <name evidence="2" type="ORF">OICFNHDK_0510</name>
</gene>
<organism evidence="2 3">
    <name type="scientific">Methylobacterium bullatum</name>
    <dbReference type="NCBI Taxonomy" id="570505"/>
    <lineage>
        <taxon>Bacteria</taxon>
        <taxon>Pseudomonadati</taxon>
        <taxon>Pseudomonadota</taxon>
        <taxon>Alphaproteobacteria</taxon>
        <taxon>Hyphomicrobiales</taxon>
        <taxon>Methylobacteriaceae</taxon>
        <taxon>Methylobacterium</taxon>
    </lineage>
</organism>
<evidence type="ECO:0000313" key="2">
    <source>
        <dbReference type="EMBL" id="GJD38070.1"/>
    </source>
</evidence>
<reference evidence="2" key="1">
    <citation type="journal article" date="2016" name="Front. Microbiol.">
        <title>Genome Sequence of the Piezophilic, Mesophilic Sulfate-Reducing Bacterium Desulfovibrio indicus J2T.</title>
        <authorList>
            <person name="Cao J."/>
            <person name="Maignien L."/>
            <person name="Shao Z."/>
            <person name="Alain K."/>
            <person name="Jebbar M."/>
        </authorList>
    </citation>
    <scope>NUCLEOTIDE SEQUENCE</scope>
    <source>
        <strain evidence="2">DSM 21893</strain>
    </source>
</reference>
<reference evidence="2" key="2">
    <citation type="submission" date="2021-08" db="EMBL/GenBank/DDBJ databases">
        <authorList>
            <person name="Tani A."/>
            <person name="Ola A."/>
            <person name="Ogura Y."/>
            <person name="Katsura K."/>
            <person name="Hayashi T."/>
        </authorList>
    </citation>
    <scope>NUCLEOTIDE SEQUENCE</scope>
    <source>
        <strain evidence="2">DSM 21893</strain>
    </source>
</reference>